<dbReference type="InterPro" id="IPR029058">
    <property type="entry name" value="AB_hydrolase_fold"/>
</dbReference>
<dbReference type="AlphaFoldDB" id="A0A9Q1GP29"/>
<feature type="domain" description="AB hydrolase-1" evidence="2">
    <location>
        <begin position="678"/>
        <end position="945"/>
    </location>
</feature>
<dbReference type="Proteomes" id="UP001153076">
    <property type="component" value="Unassembled WGS sequence"/>
</dbReference>
<gene>
    <name evidence="3" type="ORF">Cgig2_010858</name>
</gene>
<proteinExistence type="predicted"/>
<dbReference type="Pfam" id="PF12697">
    <property type="entry name" value="Abhydrolase_6"/>
    <property type="match status" value="1"/>
</dbReference>
<dbReference type="EMBL" id="JAKOGI010002396">
    <property type="protein sequence ID" value="KAJ8422078.1"/>
    <property type="molecule type" value="Genomic_DNA"/>
</dbReference>
<evidence type="ECO:0000256" key="1">
    <source>
        <dbReference type="SAM" id="Phobius"/>
    </source>
</evidence>
<keyword evidence="1" id="KW-0812">Transmembrane</keyword>
<keyword evidence="1" id="KW-0472">Membrane</keyword>
<dbReference type="PANTHER" id="PTHR45763:SF51">
    <property type="entry name" value="ALPHA_BETA-HYDROLASES SUPERFAMILY PROTEIN"/>
    <property type="match status" value="1"/>
</dbReference>
<comment type="caution">
    <text evidence="3">The sequence shown here is derived from an EMBL/GenBank/DDBJ whole genome shotgun (WGS) entry which is preliminary data.</text>
</comment>
<dbReference type="Gene3D" id="3.40.50.1820">
    <property type="entry name" value="alpha/beta hydrolase"/>
    <property type="match status" value="3"/>
</dbReference>
<keyword evidence="1" id="KW-1133">Transmembrane helix</keyword>
<keyword evidence="4" id="KW-1185">Reference proteome</keyword>
<name>A0A9Q1GP29_9CARY</name>
<dbReference type="PANTHER" id="PTHR45763">
    <property type="entry name" value="HYDROLASE, ALPHA/BETA FOLD FAMILY PROTEIN, EXPRESSED-RELATED"/>
    <property type="match status" value="1"/>
</dbReference>
<reference evidence="3" key="1">
    <citation type="submission" date="2022-04" db="EMBL/GenBank/DDBJ databases">
        <title>Carnegiea gigantea Genome sequencing and assembly v2.</title>
        <authorList>
            <person name="Copetti D."/>
            <person name="Sanderson M.J."/>
            <person name="Burquez A."/>
            <person name="Wojciechowski M.F."/>
        </authorList>
    </citation>
    <scope>NUCLEOTIDE SEQUENCE</scope>
    <source>
        <strain evidence="3">SGP5-SGP5p</strain>
        <tissue evidence="3">Aerial part</tissue>
    </source>
</reference>
<dbReference type="FunFam" id="3.40.50.1820:FF:000270">
    <property type="entry name" value="Alpha/beta-Hydrolases superfamily protein"/>
    <property type="match status" value="1"/>
</dbReference>
<dbReference type="SUPFAM" id="SSF53474">
    <property type="entry name" value="alpha/beta-Hydrolases"/>
    <property type="match status" value="3"/>
</dbReference>
<feature type="transmembrane region" description="Helical" evidence="1">
    <location>
        <begin position="6"/>
        <end position="31"/>
    </location>
</feature>
<accession>A0A9Q1GP29</accession>
<evidence type="ECO:0000313" key="3">
    <source>
        <dbReference type="EMBL" id="KAJ8422078.1"/>
    </source>
</evidence>
<dbReference type="InterPro" id="IPR000073">
    <property type="entry name" value="AB_hydrolase_1"/>
</dbReference>
<sequence>MRVQDVIILLLSEMIVPIVLALAVILVGYVYKAIKPPPPKICGSPGGPPVTSPRIKLKGGRHLAYREAGVSKEEAKYKIVIIHGFDSSKDLNLSISQELIEGLKIYLLFFDRAGYGESDPYPKRLVKSEAYDIQELADGLQLGPKLAGVALVCPFVHYWWPCLPSDLSKKALKKLLVQDQWAFRVARYTPWLYCWWMTQKWFPSLSVVSGNPAIFSRSDLEIIKKLSEVPPVGQEKIRQQSVHESLHRDIMVGYGEWEFDPLDLSNPFPNNEGSVHLWQGYEDRIIPFEAIKPPPPKICGTPGGPPVTSPRIKLKDGRHLAYREAGVSKEEAKYKVVVIHGFNISEDLNLLISQSDPYPKRSVKSEAYDVQELADALQLGPRLAGLALVCPFVHYWWPCLPPDLSKKALKKLLVQDQWAFRVAHYAPWLFYWWMTQKWFPSLSFVAGNPASLSRKDLEIIKKLSEVPPVGQEKIHQQSVHESLRRDLMVGFGKWEFDPLDLSNPFPHNEGSVHLWQGYEHRLVPFEMNQFISEKLPWIKYHEVPDSGHLMFFDQSICDSIFCHSCVDYTTCFYNDTSLALLVILNGTPRIICSRFAVSVCFVVWLIDTTLGIVEMLIAVFTSVLLAGLIYQLMKPPASKICGSANSPPVTSPRIRLRDGRYLAYKMRGAAKEGATYKVIITHGFCASKETFIPVSDDWLQELGICIIIFDRPGYAESDPNPKRSPKNDAFDIQELADQLELGPKVYVIGLSMGAYPVWGCLRYLPHRLAGAALIVPVVNYWWPSLRSDLCTKVYGGLPLLDQWTLRIVHYAPKLAWVLQRWFSFPTVDVILKNNPEAFNKSDMVIIKELSQVPAPDEAMFLICDKILQQGAYESLHRDLVVSFGSWEFDPLDLRNPYPDNSASIHLWIGREDGIVAAEMLRHVAKQQPWIKSHEVPNGGHLFIHDEKLCQIIFRSLLFGENACFE</sequence>
<evidence type="ECO:0000313" key="4">
    <source>
        <dbReference type="Proteomes" id="UP001153076"/>
    </source>
</evidence>
<protein>
    <recommendedName>
        <fullName evidence="2">AB hydrolase-1 domain-containing protein</fullName>
    </recommendedName>
</protein>
<evidence type="ECO:0000259" key="2">
    <source>
        <dbReference type="Pfam" id="PF12697"/>
    </source>
</evidence>
<dbReference type="OrthoDB" id="294702at2759"/>
<organism evidence="3 4">
    <name type="scientific">Carnegiea gigantea</name>
    <dbReference type="NCBI Taxonomy" id="171969"/>
    <lineage>
        <taxon>Eukaryota</taxon>
        <taxon>Viridiplantae</taxon>
        <taxon>Streptophyta</taxon>
        <taxon>Embryophyta</taxon>
        <taxon>Tracheophyta</taxon>
        <taxon>Spermatophyta</taxon>
        <taxon>Magnoliopsida</taxon>
        <taxon>eudicotyledons</taxon>
        <taxon>Gunneridae</taxon>
        <taxon>Pentapetalae</taxon>
        <taxon>Caryophyllales</taxon>
        <taxon>Cactineae</taxon>
        <taxon>Cactaceae</taxon>
        <taxon>Cactoideae</taxon>
        <taxon>Echinocereeae</taxon>
        <taxon>Carnegiea</taxon>
    </lineage>
</organism>